<dbReference type="EMBL" id="CP007032">
    <property type="protein sequence ID" value="AHF07013.1"/>
    <property type="molecule type" value="Genomic_DNA"/>
</dbReference>
<evidence type="ECO:0000313" key="1">
    <source>
        <dbReference type="EMBL" id="AHF07013.1"/>
    </source>
</evidence>
<reference evidence="1 2" key="1">
    <citation type="submission" date="2013-12" db="EMBL/GenBank/DDBJ databases">
        <authorList>
            <consortium name="DOE Joint Genome Institute"/>
            <person name="Smidt H."/>
            <person name="Huntemann M."/>
            <person name="Han J."/>
            <person name="Chen A."/>
            <person name="Kyrpides N."/>
            <person name="Mavromatis K."/>
            <person name="Markowitz V."/>
            <person name="Palaniappan K."/>
            <person name="Ivanova N."/>
            <person name="Schaumberg A."/>
            <person name="Pati A."/>
            <person name="Liolios K."/>
            <person name="Nordberg H.P."/>
            <person name="Cantor M.N."/>
            <person name="Hua S.X."/>
            <person name="Woyke T."/>
        </authorList>
    </citation>
    <scope>NUCLEOTIDE SEQUENCE [LARGE SCALE GENOMIC DNA]</scope>
    <source>
        <strain evidence="2">DSM 15288</strain>
    </source>
</reference>
<dbReference type="OrthoDB" id="1809640at2"/>
<dbReference type="KEGG" id="dmt:DESME_07990"/>
<evidence type="ECO:0000313" key="2">
    <source>
        <dbReference type="Proteomes" id="UP000010847"/>
    </source>
</evidence>
<sequence length="69" mass="7891">MSKLYAVYTLAETIERFLGQAYLTEKDLQAIEQSFEDQLQSEYLITLTDGDVVNINIIDSIEEINADED</sequence>
<name>W0EBU6_9FIRM</name>
<dbReference type="AlphaFoldDB" id="W0EBU6"/>
<organism evidence="1 2">
    <name type="scientific">Desulfitobacterium metallireducens DSM 15288</name>
    <dbReference type="NCBI Taxonomy" id="871968"/>
    <lineage>
        <taxon>Bacteria</taxon>
        <taxon>Bacillati</taxon>
        <taxon>Bacillota</taxon>
        <taxon>Clostridia</taxon>
        <taxon>Eubacteriales</taxon>
        <taxon>Desulfitobacteriaceae</taxon>
        <taxon>Desulfitobacterium</taxon>
    </lineage>
</organism>
<dbReference type="Proteomes" id="UP000010847">
    <property type="component" value="Chromosome"/>
</dbReference>
<proteinExistence type="predicted"/>
<keyword evidence="2" id="KW-1185">Reference proteome</keyword>
<dbReference type="HOGENOM" id="CLU_2751186_0_0_9"/>
<accession>W0EBU6</accession>
<dbReference type="STRING" id="871968.DESME_07990"/>
<gene>
    <name evidence="1" type="ORF">DESME_07990</name>
</gene>
<protein>
    <submittedName>
        <fullName evidence="1">Uncharacterized protein</fullName>
    </submittedName>
</protein>